<evidence type="ECO:0000313" key="5">
    <source>
        <dbReference type="Proteomes" id="UP000002220"/>
    </source>
</evidence>
<dbReference type="InterPro" id="IPR036465">
    <property type="entry name" value="vWFA_dom_sf"/>
</dbReference>
<dbReference type="Gene3D" id="3.40.50.880">
    <property type="match status" value="1"/>
</dbReference>
<feature type="transmembrane region" description="Helical" evidence="2">
    <location>
        <begin position="6"/>
        <end position="24"/>
    </location>
</feature>
<name>D5SVT7_PLAL2</name>
<dbReference type="KEGG" id="plm:Plim_3635"/>
<evidence type="ECO:0000256" key="1">
    <source>
        <dbReference type="SAM" id="MobiDB-lite"/>
    </source>
</evidence>
<dbReference type="Pfam" id="PF07584">
    <property type="entry name" value="BatA"/>
    <property type="match status" value="1"/>
</dbReference>
<dbReference type="PANTHER" id="PTHR37464">
    <property type="entry name" value="BLL2463 PROTEIN"/>
    <property type="match status" value="1"/>
</dbReference>
<gene>
    <name evidence="4" type="ordered locus">Plim_3635</name>
</gene>
<dbReference type="InterPro" id="IPR011933">
    <property type="entry name" value="Double_TM_dom"/>
</dbReference>
<feature type="domain" description="Aerotolerance regulator N-terminal" evidence="3">
    <location>
        <begin position="1"/>
        <end position="76"/>
    </location>
</feature>
<dbReference type="Proteomes" id="UP000002220">
    <property type="component" value="Chromosome"/>
</dbReference>
<dbReference type="CDD" id="cd03143">
    <property type="entry name" value="A4_beta-galactosidase_middle_domain"/>
    <property type="match status" value="1"/>
</dbReference>
<dbReference type="NCBIfam" id="TIGR02226">
    <property type="entry name" value="two_anch"/>
    <property type="match status" value="1"/>
</dbReference>
<evidence type="ECO:0000313" key="4">
    <source>
        <dbReference type="EMBL" id="ADG69447.1"/>
    </source>
</evidence>
<accession>D5SVT7</accession>
<evidence type="ECO:0000259" key="3">
    <source>
        <dbReference type="Pfam" id="PF07584"/>
    </source>
</evidence>
<dbReference type="RefSeq" id="WP_013111878.1">
    <property type="nucleotide sequence ID" value="NC_014148.1"/>
</dbReference>
<dbReference type="SUPFAM" id="SSF52317">
    <property type="entry name" value="Class I glutamine amidotransferase-like"/>
    <property type="match status" value="1"/>
</dbReference>
<dbReference type="PANTHER" id="PTHR37464:SF1">
    <property type="entry name" value="BLL2463 PROTEIN"/>
    <property type="match status" value="1"/>
</dbReference>
<organism evidence="4 5">
    <name type="scientific">Planctopirus limnophila (strain ATCC 43296 / DSM 3776 / IFAM 1008 / Mu 290)</name>
    <name type="common">Planctomyces limnophilus</name>
    <dbReference type="NCBI Taxonomy" id="521674"/>
    <lineage>
        <taxon>Bacteria</taxon>
        <taxon>Pseudomonadati</taxon>
        <taxon>Planctomycetota</taxon>
        <taxon>Planctomycetia</taxon>
        <taxon>Planctomycetales</taxon>
        <taxon>Planctomycetaceae</taxon>
        <taxon>Planctopirus</taxon>
    </lineage>
</organism>
<dbReference type="HOGENOM" id="CLU_017817_0_0_0"/>
<dbReference type="STRING" id="521674.Plim_3635"/>
<reference evidence="4 5" key="1">
    <citation type="journal article" date="2010" name="Stand. Genomic Sci.">
        <title>Complete genome sequence of Planctomyces limnophilus type strain (Mu 290).</title>
        <authorList>
            <person name="Labutti K."/>
            <person name="Sikorski J."/>
            <person name="Schneider S."/>
            <person name="Nolan M."/>
            <person name="Lucas S."/>
            <person name="Glavina Del Rio T."/>
            <person name="Tice H."/>
            <person name="Cheng J.F."/>
            <person name="Goodwin L."/>
            <person name="Pitluck S."/>
            <person name="Liolios K."/>
            <person name="Ivanova N."/>
            <person name="Mavromatis K."/>
            <person name="Mikhailova N."/>
            <person name="Pati A."/>
            <person name="Chen A."/>
            <person name="Palaniappan K."/>
            <person name="Land M."/>
            <person name="Hauser L."/>
            <person name="Chang Y.J."/>
            <person name="Jeffries C.D."/>
            <person name="Tindall B.J."/>
            <person name="Rohde M."/>
            <person name="Goker M."/>
            <person name="Woyke T."/>
            <person name="Bristow J."/>
            <person name="Eisen J.A."/>
            <person name="Markowitz V."/>
            <person name="Hugenholtz P."/>
            <person name="Kyrpides N.C."/>
            <person name="Klenk H.P."/>
            <person name="Lapidus A."/>
        </authorList>
    </citation>
    <scope>NUCLEOTIDE SEQUENCE [LARGE SCALE GENOMIC DNA]</scope>
    <source>
        <strain evidence="5">ATCC 43296 / DSM 3776 / IFAM 1008 / 290</strain>
    </source>
</reference>
<feature type="transmembrane region" description="Helical" evidence="2">
    <location>
        <begin position="778"/>
        <end position="798"/>
    </location>
</feature>
<dbReference type="EMBL" id="CP001744">
    <property type="protein sequence ID" value="ADG69447.1"/>
    <property type="molecule type" value="Genomic_DNA"/>
</dbReference>
<dbReference type="InterPro" id="IPR029062">
    <property type="entry name" value="Class_I_gatase-like"/>
</dbReference>
<protein>
    <recommendedName>
        <fullName evidence="3">Aerotolerance regulator N-terminal domain-containing protein</fullName>
    </recommendedName>
</protein>
<keyword evidence="2" id="KW-0472">Membrane</keyword>
<sequence>MSFADPWLLWGLLLGVVPLVLHLWKRRQPARLPWAAMQFLTAAIEKNRRRLQLEELWQLAFRLGIIMLPAVALARPIWSSAAITVSKTPSTLQILLLDTTLSMGTLTAARAEALPSALSSPQNQPSAWSRALDRAREIVNNAPQGTAFQLVLLQGDEARALISEPSRAKAEILRELDQLQLTQSAGNPLASLRRVRQWLASASEREPHFEQQVVSLITDLQESTWDLSPGTPTSQILLEIQQHAALQWEDVGLEIPANYAITRAEILAPILLRKESFRLELTVTCLGKPPVDPAPLVVFLKVDGQLSQTAPVILSPQELPSGRQIEAKVSFDLRFEVAGERTIEVGLGLKENAGKSLGLPVDERPQDDVRYLVAPIRDRLKILLVDGKPAKTRFENATDFLRLALDPGDEQDQYQINVIPADELLSNRLPEYDVVCLCDLPELSANELNAVEAYLRQGGGLIIGFGSQIQLGAWRSVLNQAASWWPLELDSIVGSPENPEDIFSFDPLNYQHPILFPFAGQSGTGLSATKTFAYLRMLARPGITSQVALQFSSGDPAIVTSSVGAGRLVIVATPFDRTWGTWALWGHSLVPLSHEMVRYAAADSQQMRSTIAGEPVFPHAAILKAMQSQNSSNETSASNWIWRTPAGADTLVTPQPDQALAVPYQAGLYRLSRSTPGLIHSPSVKTGTSRAPSGPATGWFWFAVNPDIRESSLARWPLPATENASHRTPGSHTPPISQQPRQETTTSSTPPLSNTPTSNPRAKTTETSDNPSDNLPRWLLLLVLLLLLCEGVFSGGVFRRSTQAQLLQNNPQPTRPSLWRRLFRR</sequence>
<feature type="compositionally biased region" description="Polar residues" evidence="1">
    <location>
        <begin position="722"/>
        <end position="743"/>
    </location>
</feature>
<dbReference type="eggNOG" id="COG5426">
    <property type="taxonomic scope" value="Bacteria"/>
</dbReference>
<keyword evidence="2" id="KW-1133">Transmembrane helix</keyword>
<feature type="compositionally biased region" description="Low complexity" evidence="1">
    <location>
        <begin position="744"/>
        <end position="760"/>
    </location>
</feature>
<dbReference type="OrthoDB" id="251556at2"/>
<proteinExistence type="predicted"/>
<dbReference type="AlphaFoldDB" id="D5SVT7"/>
<keyword evidence="2" id="KW-0812">Transmembrane</keyword>
<feature type="compositionally biased region" description="Polar residues" evidence="1">
    <location>
        <begin position="761"/>
        <end position="771"/>
    </location>
</feature>
<feature type="region of interest" description="Disordered" evidence="1">
    <location>
        <begin position="721"/>
        <end position="771"/>
    </location>
</feature>
<dbReference type="InterPro" id="IPR024163">
    <property type="entry name" value="Aerotolerance_reg_N"/>
</dbReference>
<evidence type="ECO:0000256" key="2">
    <source>
        <dbReference type="SAM" id="Phobius"/>
    </source>
</evidence>
<dbReference type="SUPFAM" id="SSF53300">
    <property type="entry name" value="vWA-like"/>
    <property type="match status" value="1"/>
</dbReference>
<keyword evidence="5" id="KW-1185">Reference proteome</keyword>